<feature type="region of interest" description="Disordered" evidence="1">
    <location>
        <begin position="62"/>
        <end position="95"/>
    </location>
</feature>
<feature type="transmembrane region" description="Helical" evidence="2">
    <location>
        <begin position="100"/>
        <end position="118"/>
    </location>
</feature>
<keyword evidence="2" id="KW-1133">Transmembrane helix</keyword>
<evidence type="ECO:0000256" key="1">
    <source>
        <dbReference type="SAM" id="MobiDB-lite"/>
    </source>
</evidence>
<proteinExistence type="predicted"/>
<dbReference type="EMBL" id="BMLK01000016">
    <property type="protein sequence ID" value="GGN55391.1"/>
    <property type="molecule type" value="Genomic_DNA"/>
</dbReference>
<evidence type="ECO:0000313" key="4">
    <source>
        <dbReference type="Proteomes" id="UP000605099"/>
    </source>
</evidence>
<keyword evidence="2" id="KW-0812">Transmembrane</keyword>
<gene>
    <name evidence="3" type="ORF">GCM10011349_32000</name>
</gene>
<organism evidence="3 4">
    <name type="scientific">Novosphingobium indicum</name>
    <dbReference type="NCBI Taxonomy" id="462949"/>
    <lineage>
        <taxon>Bacteria</taxon>
        <taxon>Pseudomonadati</taxon>
        <taxon>Pseudomonadota</taxon>
        <taxon>Alphaproteobacteria</taxon>
        <taxon>Sphingomonadales</taxon>
        <taxon>Sphingomonadaceae</taxon>
        <taxon>Novosphingobium</taxon>
    </lineage>
</organism>
<dbReference type="InterPro" id="IPR014115">
    <property type="entry name" value="TrbI_Ftype"/>
</dbReference>
<accession>A0ABQ2JRV0</accession>
<feature type="compositionally biased region" description="Low complexity" evidence="1">
    <location>
        <begin position="77"/>
        <end position="87"/>
    </location>
</feature>
<evidence type="ECO:0000256" key="2">
    <source>
        <dbReference type="SAM" id="Phobius"/>
    </source>
</evidence>
<protein>
    <recommendedName>
        <fullName evidence="5">Conjugal transfer protein TrbI</fullName>
    </recommendedName>
</protein>
<keyword evidence="4" id="KW-1185">Reference proteome</keyword>
<evidence type="ECO:0000313" key="3">
    <source>
        <dbReference type="EMBL" id="GGN55391.1"/>
    </source>
</evidence>
<sequence length="242" mass="24812">MTQRVKRGLAGVLSLQSGDMEGDLLGGREGDVAADAGASCAIEDEASRGDASAMAVQLGAGSASSPEDGLVAKHRSAPVSSASASARGAKRPKNSGGLKLKDAALVVGLAVCLVWGAWVTKSLLDDGMGKDRFVKLQLQGVIAEYLQAQARSGSDDRTAAQQTAQFMAVLDKAVAAAGQDGRIVLVNEAIVGGDIPDITAQVKSEVYAQVPMPKVAAITPVQQGMESFMASNGGHGDDRHRQ</sequence>
<keyword evidence="2" id="KW-0472">Membrane</keyword>
<reference evidence="4" key="1">
    <citation type="journal article" date="2019" name="Int. J. Syst. Evol. Microbiol.">
        <title>The Global Catalogue of Microorganisms (GCM) 10K type strain sequencing project: providing services to taxonomists for standard genome sequencing and annotation.</title>
        <authorList>
            <consortium name="The Broad Institute Genomics Platform"/>
            <consortium name="The Broad Institute Genome Sequencing Center for Infectious Disease"/>
            <person name="Wu L."/>
            <person name="Ma J."/>
        </authorList>
    </citation>
    <scope>NUCLEOTIDE SEQUENCE [LARGE SCALE GENOMIC DNA]</scope>
    <source>
        <strain evidence="4">CGMCC 1.6784</strain>
    </source>
</reference>
<dbReference type="Proteomes" id="UP000605099">
    <property type="component" value="Unassembled WGS sequence"/>
</dbReference>
<name>A0ABQ2JRV0_9SPHN</name>
<dbReference type="Pfam" id="PF09677">
    <property type="entry name" value="TrbI_Ftype"/>
    <property type="match status" value="1"/>
</dbReference>
<comment type="caution">
    <text evidence="3">The sequence shown here is derived from an EMBL/GenBank/DDBJ whole genome shotgun (WGS) entry which is preliminary data.</text>
</comment>
<evidence type="ECO:0008006" key="5">
    <source>
        <dbReference type="Google" id="ProtNLM"/>
    </source>
</evidence>